<dbReference type="Proteomes" id="UP000078368">
    <property type="component" value="Unassembled WGS sequence"/>
</dbReference>
<keyword evidence="2" id="KW-0472">Membrane</keyword>
<evidence type="ECO:0000256" key="2">
    <source>
        <dbReference type="SAM" id="Phobius"/>
    </source>
</evidence>
<dbReference type="PROSITE" id="PS51257">
    <property type="entry name" value="PROKAR_LIPOPROTEIN"/>
    <property type="match status" value="1"/>
</dbReference>
<comment type="caution">
    <text evidence="4">The sequence shown here is derived from an EMBL/GenBank/DDBJ whole genome shotgun (WGS) entry which is preliminary data.</text>
</comment>
<dbReference type="OrthoDB" id="3267876at2"/>
<evidence type="ECO:0000256" key="3">
    <source>
        <dbReference type="SAM" id="SignalP"/>
    </source>
</evidence>
<keyword evidence="2" id="KW-0812">Transmembrane</keyword>
<evidence type="ECO:0000313" key="5">
    <source>
        <dbReference type="Proteomes" id="UP000078368"/>
    </source>
</evidence>
<protein>
    <recommendedName>
        <fullName evidence="6">Lipoprotein</fullName>
    </recommendedName>
</protein>
<dbReference type="RefSeq" id="WP_009198414.1">
    <property type="nucleotide sequence ID" value="NZ_LVZK01000001.1"/>
</dbReference>
<feature type="chain" id="PRO_5038697123" description="Lipoprotein" evidence="3">
    <location>
        <begin position="25"/>
        <end position="240"/>
    </location>
</feature>
<organism evidence="4 5">
    <name type="scientific">Peptidiphaga gingivicola</name>
    <dbReference type="NCBI Taxonomy" id="2741497"/>
    <lineage>
        <taxon>Bacteria</taxon>
        <taxon>Bacillati</taxon>
        <taxon>Actinomycetota</taxon>
        <taxon>Actinomycetes</taxon>
        <taxon>Actinomycetales</taxon>
        <taxon>Actinomycetaceae</taxon>
        <taxon>Peptidiphaga</taxon>
    </lineage>
</organism>
<proteinExistence type="predicted"/>
<dbReference type="EMBL" id="LVZK01000001">
    <property type="protein sequence ID" value="OAP85758.1"/>
    <property type="molecule type" value="Genomic_DNA"/>
</dbReference>
<reference evidence="4 5" key="1">
    <citation type="submission" date="2016-04" db="EMBL/GenBank/DDBJ databases">
        <title>Peptidophaga gingivicola gen. nov., sp. nov., isolated from human subgingival plaque.</title>
        <authorList>
            <person name="Beall C.J."/>
            <person name="Mokrzan E.M."/>
            <person name="Griffen A.L."/>
            <person name="Leys E.J."/>
        </authorList>
    </citation>
    <scope>NUCLEOTIDE SEQUENCE [LARGE SCALE GENOMIC DNA]</scope>
    <source>
        <strain evidence="4 5">BA112</strain>
    </source>
</reference>
<evidence type="ECO:0008006" key="6">
    <source>
        <dbReference type="Google" id="ProtNLM"/>
    </source>
</evidence>
<dbReference type="AlphaFoldDB" id="A0A179B201"/>
<gene>
    <name evidence="4" type="ORF">A4H34_00730</name>
</gene>
<keyword evidence="5" id="KW-1185">Reference proteome</keyword>
<feature type="signal peptide" evidence="3">
    <location>
        <begin position="1"/>
        <end position="24"/>
    </location>
</feature>
<keyword evidence="3" id="KW-0732">Signal</keyword>
<evidence type="ECO:0000313" key="4">
    <source>
        <dbReference type="EMBL" id="OAP85758.1"/>
    </source>
</evidence>
<evidence type="ECO:0000256" key="1">
    <source>
        <dbReference type="SAM" id="MobiDB-lite"/>
    </source>
</evidence>
<name>A0A179B201_9ACTO</name>
<keyword evidence="2" id="KW-1133">Transmembrane helix</keyword>
<sequence length="240" mass="25746">MAILRRRFSRLVVCLASIVTLLLTGCKIDGTVEFQADGRTKIDLTFEDSDGKMTKIHQTCKNFRVMFLGQVKFIRNPKVEDVTPPGGYTTCRVTSNEPFDGTIRFTENKDTYSFVVPDMHNDNYSKFQTRIVVTMPGKVIKASKGKISGNKVIVNSFEFFGRGISITARKGRGASADKSAGSSGGRSGVSSSSVSGGFPVWGWVGVGTGAVAVVVVVASIAGRKRRAVSGISGRAAVPHQ</sequence>
<feature type="region of interest" description="Disordered" evidence="1">
    <location>
        <begin position="171"/>
        <end position="194"/>
    </location>
</feature>
<accession>A0A179B201</accession>
<feature type="transmembrane region" description="Helical" evidence="2">
    <location>
        <begin position="200"/>
        <end position="221"/>
    </location>
</feature>